<evidence type="ECO:0000256" key="1">
    <source>
        <dbReference type="ARBA" id="ARBA00009861"/>
    </source>
</evidence>
<protein>
    <submittedName>
        <fullName evidence="4">Uncharacterized protein</fullName>
    </submittedName>
</protein>
<proteinExistence type="inferred from homology"/>
<organism evidence="4 5">
    <name type="scientific">Saponaria officinalis</name>
    <name type="common">Common soapwort</name>
    <name type="synonym">Lychnis saponaria</name>
    <dbReference type="NCBI Taxonomy" id="3572"/>
    <lineage>
        <taxon>Eukaryota</taxon>
        <taxon>Viridiplantae</taxon>
        <taxon>Streptophyta</taxon>
        <taxon>Embryophyta</taxon>
        <taxon>Tracheophyta</taxon>
        <taxon>Spermatophyta</taxon>
        <taxon>Magnoliopsida</taxon>
        <taxon>eudicotyledons</taxon>
        <taxon>Gunneridae</taxon>
        <taxon>Pentapetalae</taxon>
        <taxon>Caryophyllales</taxon>
        <taxon>Caryophyllaceae</taxon>
        <taxon>Caryophylleae</taxon>
        <taxon>Saponaria</taxon>
    </lineage>
</organism>
<evidence type="ECO:0000313" key="5">
    <source>
        <dbReference type="Proteomes" id="UP001443914"/>
    </source>
</evidence>
<comment type="similarity">
    <text evidence="1">Belongs to the plant acyltransferase family.</text>
</comment>
<accession>A0AAW1GNI7</accession>
<dbReference type="Proteomes" id="UP001443914">
    <property type="component" value="Unassembled WGS sequence"/>
</dbReference>
<dbReference type="AlphaFoldDB" id="A0AAW1GNI7"/>
<evidence type="ECO:0000313" key="4">
    <source>
        <dbReference type="EMBL" id="KAK9664513.1"/>
    </source>
</evidence>
<evidence type="ECO:0000256" key="2">
    <source>
        <dbReference type="ARBA" id="ARBA00022679"/>
    </source>
</evidence>
<keyword evidence="5" id="KW-1185">Reference proteome</keyword>
<name>A0AAW1GNI7_SAPOF</name>
<sequence>MEVKIVRREIVKPSSPTPSHLKTMSLPFVDQLSPFTFHLPSLLVYPKTEKSSALDLNALKSSLSETLTEFYPFAGRCIDDSTLSCNDEGVTFVVADVIDSTLESVLESPRKIDLLAELLPPKDCVAYGGAPRHISENIPVVLQVNVFPCGGVVIGCYLFHKLMDASTIGTFFRCWTAFASKNFEGFVRPNFEATLATFPPVDLTFVESVAASRGKQMMQLRPPAPVTLLAKTFVFSNMALSKLRAKAVSEAVPRPSRFEALAGFIAKHALAAAKESLGKDALASPTLLRMTVNMRPRLTPPLPQESVGNVITNALARLEKQDGLPGFVEDIHAAFSAANEKITRFQSEKGADAFVTDKEGPETSPWMKPGEYFITSWCRLGLSETDLGFGKPKWAIPIGQIFSAHRNRICFIDHSGPNGDGIEAWLILAEKEMEILESNSDFLEYATPS</sequence>
<dbReference type="EMBL" id="JBDFQZ010000014">
    <property type="protein sequence ID" value="KAK9664513.1"/>
    <property type="molecule type" value="Genomic_DNA"/>
</dbReference>
<comment type="caution">
    <text evidence="4">The sequence shown here is derived from an EMBL/GenBank/DDBJ whole genome shotgun (WGS) entry which is preliminary data.</text>
</comment>
<dbReference type="Gene3D" id="3.30.559.10">
    <property type="entry name" value="Chloramphenicol acetyltransferase-like domain"/>
    <property type="match status" value="2"/>
</dbReference>
<dbReference type="PANTHER" id="PTHR31623:SF110">
    <property type="entry name" value="VINORINE SYNTHASE-LIKE"/>
    <property type="match status" value="1"/>
</dbReference>
<dbReference type="Pfam" id="PF02458">
    <property type="entry name" value="Transferase"/>
    <property type="match status" value="1"/>
</dbReference>
<evidence type="ECO:0000256" key="3">
    <source>
        <dbReference type="ARBA" id="ARBA00023315"/>
    </source>
</evidence>
<dbReference type="GO" id="GO:0016746">
    <property type="term" value="F:acyltransferase activity"/>
    <property type="evidence" value="ECO:0007669"/>
    <property type="project" value="UniProtKB-KW"/>
</dbReference>
<dbReference type="PANTHER" id="PTHR31623">
    <property type="entry name" value="F21J9.9"/>
    <property type="match status" value="1"/>
</dbReference>
<keyword evidence="3" id="KW-0012">Acyltransferase</keyword>
<dbReference type="InterPro" id="IPR023213">
    <property type="entry name" value="CAT-like_dom_sf"/>
</dbReference>
<keyword evidence="2" id="KW-0808">Transferase</keyword>
<reference evidence="4" key="1">
    <citation type="submission" date="2024-03" db="EMBL/GenBank/DDBJ databases">
        <title>WGS assembly of Saponaria officinalis var. Norfolk2.</title>
        <authorList>
            <person name="Jenkins J."/>
            <person name="Shu S."/>
            <person name="Grimwood J."/>
            <person name="Barry K."/>
            <person name="Goodstein D."/>
            <person name="Schmutz J."/>
            <person name="Leebens-Mack J."/>
            <person name="Osbourn A."/>
        </authorList>
    </citation>
    <scope>NUCLEOTIDE SEQUENCE [LARGE SCALE GENOMIC DNA]</scope>
    <source>
        <strain evidence="4">JIC</strain>
    </source>
</reference>
<gene>
    <name evidence="4" type="ORF">RND81_14G047400</name>
</gene>